<proteinExistence type="predicted"/>
<keyword evidence="1" id="KW-0479">Metal-binding</keyword>
<evidence type="ECO:0000256" key="2">
    <source>
        <dbReference type="ARBA" id="ARBA00022801"/>
    </source>
</evidence>
<reference evidence="5 6" key="1">
    <citation type="submission" date="2012-01" db="EMBL/GenBank/DDBJ databases">
        <title>The Genome Sequence of Odoribacter laneus YIT 12061.</title>
        <authorList>
            <consortium name="The Broad Institute Genome Sequencing Platform"/>
            <person name="Earl A."/>
            <person name="Ward D."/>
            <person name="Feldgarden M."/>
            <person name="Gevers D."/>
            <person name="Morotomi M."/>
            <person name="Young S.K."/>
            <person name="Zeng Q."/>
            <person name="Gargeya S."/>
            <person name="Fitzgerald M."/>
            <person name="Haas B."/>
            <person name="Abouelleil A."/>
            <person name="Alvarado L."/>
            <person name="Arachchi H.M."/>
            <person name="Berlin A."/>
            <person name="Chapman S.B."/>
            <person name="Gearin G."/>
            <person name="Goldberg J."/>
            <person name="Griggs A."/>
            <person name="Gujja S."/>
            <person name="Hansen M."/>
            <person name="Heiman D."/>
            <person name="Howarth C."/>
            <person name="Larimer J."/>
            <person name="Lui A."/>
            <person name="MacDonald P.J.P."/>
            <person name="McCowen C."/>
            <person name="Montmayeur A."/>
            <person name="Murphy C."/>
            <person name="Neiman D."/>
            <person name="Pearson M."/>
            <person name="Priest M."/>
            <person name="Roberts A."/>
            <person name="Saif S."/>
            <person name="Shea T."/>
            <person name="Sisk P."/>
            <person name="Stolte C."/>
            <person name="Sykes S."/>
            <person name="Wortman J."/>
            <person name="Nusbaum C."/>
            <person name="Birren B."/>
        </authorList>
    </citation>
    <scope>NUCLEOTIDE SEQUENCE [LARGE SCALE GENOMIC DNA]</scope>
    <source>
        <strain evidence="5 6">YIT 12061</strain>
    </source>
</reference>
<dbReference type="eggNOG" id="COG0560">
    <property type="taxonomic scope" value="Bacteria"/>
</dbReference>
<dbReference type="InterPro" id="IPR023214">
    <property type="entry name" value="HAD_sf"/>
</dbReference>
<sequence length="322" mass="36588">MKTFVRIQCVLTMTLTFVLASLMFVEAQTFTFKPIKGFSDEVNDKLEAFFDSTVPMKTRKVAVFDCDGTLFGQVPYYLADEALYDFAQKNYAGKTDKKSKEKMKIVDQLLHGNNVGVDFVQNRVRFLSGLTAEEIQEIGNNMFQEKYQNKMYPEMKQLLANLKDYDFEIWIVSASPELLYQRFCAEQLGIPEDRILGVKSLVTADGIVTDQLVYPVSQDNGKAEVVNTFIKAKPLFTGGNSRGDMEMMNTSVGLKLIVNPDDQKIEKEMDNKTVKQYWENDPRAITVYSNDVPEGNYKYVTGEWGVKKNATNAKEDKAVIGY</sequence>
<feature type="signal peptide" evidence="4">
    <location>
        <begin position="1"/>
        <end position="20"/>
    </location>
</feature>
<organism evidence="5 6">
    <name type="scientific">Odoribacter laneus YIT 12061</name>
    <dbReference type="NCBI Taxonomy" id="742817"/>
    <lineage>
        <taxon>Bacteria</taxon>
        <taxon>Pseudomonadati</taxon>
        <taxon>Bacteroidota</taxon>
        <taxon>Bacteroidia</taxon>
        <taxon>Bacteroidales</taxon>
        <taxon>Odoribacteraceae</taxon>
        <taxon>Odoribacter</taxon>
    </lineage>
</organism>
<feature type="chain" id="PRO_5003549272" description="HAD phosphoserine phosphatase-like hydrolase, family IB" evidence="4">
    <location>
        <begin position="21"/>
        <end position="322"/>
    </location>
</feature>
<dbReference type="GO" id="GO:0016787">
    <property type="term" value="F:hydrolase activity"/>
    <property type="evidence" value="ECO:0007669"/>
    <property type="project" value="UniProtKB-KW"/>
</dbReference>
<dbReference type="Gene3D" id="3.40.50.1000">
    <property type="entry name" value="HAD superfamily/HAD-like"/>
    <property type="match status" value="1"/>
</dbReference>
<dbReference type="PATRIC" id="fig|742817.3.peg.3046"/>
<evidence type="ECO:0000256" key="3">
    <source>
        <dbReference type="ARBA" id="ARBA00022842"/>
    </source>
</evidence>
<evidence type="ECO:0000313" key="5">
    <source>
        <dbReference type="EMBL" id="EHP45374.1"/>
    </source>
</evidence>
<dbReference type="HOGENOM" id="CLU_876790_0_0_10"/>
<gene>
    <name evidence="5" type="ORF">HMPREF9449_02850</name>
</gene>
<dbReference type="AlphaFoldDB" id="H1DKR4"/>
<evidence type="ECO:0000256" key="1">
    <source>
        <dbReference type="ARBA" id="ARBA00022723"/>
    </source>
</evidence>
<dbReference type="STRING" id="742817.HMPREF9449_02850"/>
<evidence type="ECO:0000313" key="6">
    <source>
        <dbReference type="Proteomes" id="UP000004892"/>
    </source>
</evidence>
<dbReference type="Proteomes" id="UP000004892">
    <property type="component" value="Unassembled WGS sequence"/>
</dbReference>
<dbReference type="GeneID" id="98070374"/>
<keyword evidence="3" id="KW-0460">Magnesium</keyword>
<dbReference type="InterPro" id="IPR050582">
    <property type="entry name" value="HAD-like_SerB"/>
</dbReference>
<dbReference type="EMBL" id="ADMC01000032">
    <property type="protein sequence ID" value="EHP45374.1"/>
    <property type="molecule type" value="Genomic_DNA"/>
</dbReference>
<dbReference type="SUPFAM" id="SSF56784">
    <property type="entry name" value="HAD-like"/>
    <property type="match status" value="1"/>
</dbReference>
<dbReference type="PANTHER" id="PTHR43344:SF13">
    <property type="entry name" value="PHOSPHATASE RV3661-RELATED"/>
    <property type="match status" value="1"/>
</dbReference>
<evidence type="ECO:0000256" key="4">
    <source>
        <dbReference type="SAM" id="SignalP"/>
    </source>
</evidence>
<name>H1DKR4_9BACT</name>
<dbReference type="InterPro" id="IPR036412">
    <property type="entry name" value="HAD-like_sf"/>
</dbReference>
<accession>H1DKR4</accession>
<keyword evidence="4" id="KW-0732">Signal</keyword>
<dbReference type="PANTHER" id="PTHR43344">
    <property type="entry name" value="PHOSPHOSERINE PHOSPHATASE"/>
    <property type="match status" value="1"/>
</dbReference>
<evidence type="ECO:0008006" key="7">
    <source>
        <dbReference type="Google" id="ProtNLM"/>
    </source>
</evidence>
<keyword evidence="6" id="KW-1185">Reference proteome</keyword>
<dbReference type="Pfam" id="PF12710">
    <property type="entry name" value="HAD"/>
    <property type="match status" value="1"/>
</dbReference>
<dbReference type="RefSeq" id="WP_009137993.1">
    <property type="nucleotide sequence ID" value="NZ_JH594598.1"/>
</dbReference>
<dbReference type="GO" id="GO:0046872">
    <property type="term" value="F:metal ion binding"/>
    <property type="evidence" value="ECO:0007669"/>
    <property type="project" value="UniProtKB-KW"/>
</dbReference>
<keyword evidence="2" id="KW-0378">Hydrolase</keyword>
<protein>
    <recommendedName>
        <fullName evidence="7">HAD phosphoserine phosphatase-like hydrolase, family IB</fullName>
    </recommendedName>
</protein>
<comment type="caution">
    <text evidence="5">The sequence shown here is derived from an EMBL/GenBank/DDBJ whole genome shotgun (WGS) entry which is preliminary data.</text>
</comment>